<keyword evidence="3" id="KW-1185">Reference proteome</keyword>
<dbReference type="EMBL" id="PDDX01000001">
    <property type="protein sequence ID" value="PHI31158.1"/>
    <property type="molecule type" value="Genomic_DNA"/>
</dbReference>
<evidence type="ECO:0000313" key="3">
    <source>
        <dbReference type="Proteomes" id="UP000224974"/>
    </source>
</evidence>
<organism evidence="1 3">
    <name type="scientific">Budvicia aquatica</name>
    <dbReference type="NCBI Taxonomy" id="82979"/>
    <lineage>
        <taxon>Bacteria</taxon>
        <taxon>Pseudomonadati</taxon>
        <taxon>Pseudomonadota</taxon>
        <taxon>Gammaproteobacteria</taxon>
        <taxon>Enterobacterales</taxon>
        <taxon>Budviciaceae</taxon>
        <taxon>Budvicia</taxon>
    </lineage>
</organism>
<protein>
    <submittedName>
        <fullName evidence="1">Uncharacterized protein</fullName>
    </submittedName>
</protein>
<name>A0A2C6DLF8_9GAMM</name>
<dbReference type="STRING" id="1111728.GCA_000427805_03713"/>
<proteinExistence type="predicted"/>
<dbReference type="Proteomes" id="UP000224974">
    <property type="component" value="Unassembled WGS sequence"/>
</dbReference>
<sequence>MGLLKSAFILGFQKSPILLVDGFASKIPGGILPIAVFTEGLSIINGLVGGDGFSLDLLSANFKPAPGTTLINQEISSYPFLNQSTAANAVIQKPNRITMHMTRPVTTKNGGMVGKLPLFMALKLALEEHNSSGGTYTVMTPSYVYTGCLLRSVVDITGFNDEVKQVQYEWAFEFEQPLLMVSELDTALSDLMSKFTKGTP</sequence>
<reference evidence="1" key="2">
    <citation type="submission" date="2017-09" db="EMBL/GenBank/DDBJ databases">
        <title>FDA dAtabase for Regulatory Grade micrObial Sequences (FDA-ARGOS): Supporting development and validation of Infectious Disease Dx tests.</title>
        <authorList>
            <person name="Minogue T."/>
            <person name="Wolcott M."/>
            <person name="Wasieloski L."/>
            <person name="Aguilar W."/>
            <person name="Moore D."/>
            <person name="Tallon L.J."/>
            <person name="Sadzewicz L."/>
            <person name="Ott S."/>
            <person name="Zhao X."/>
            <person name="Nagaraj S."/>
            <person name="Vavikolanu K."/>
            <person name="Aluvathingal J."/>
            <person name="Nadendla S."/>
            <person name="Sichtig H."/>
        </authorList>
    </citation>
    <scope>NUCLEOTIDE SEQUENCE</scope>
    <source>
        <strain evidence="1">FDAARGOS_387</strain>
    </source>
</reference>
<evidence type="ECO:0000313" key="4">
    <source>
        <dbReference type="Proteomes" id="UP000373449"/>
    </source>
</evidence>
<dbReference type="AlphaFoldDB" id="A0A2C6DLF8"/>
<reference evidence="3" key="1">
    <citation type="submission" date="2017-09" db="EMBL/GenBank/DDBJ databases">
        <title>FDA dAtabase for Regulatory Grade micrObial Sequences (FDA-ARGOS): Supporting development and validation of Infectious Disease Dx tests.</title>
        <authorList>
            <person name="Minogue T."/>
            <person name="Wolcott M."/>
            <person name="Wasieloski L."/>
            <person name="Aguilar W."/>
            <person name="Moore D."/>
            <person name="Tallon L."/>
            <person name="Sadzewicz L."/>
            <person name="Ott S."/>
            <person name="Zhao X."/>
            <person name="Nagaraj S."/>
            <person name="Vavikolanu K."/>
            <person name="Aluvathingal J."/>
            <person name="Nadendla S."/>
            <person name="Sichtig H."/>
        </authorList>
    </citation>
    <scope>NUCLEOTIDE SEQUENCE [LARGE SCALE GENOMIC DNA]</scope>
    <source>
        <strain evidence="3">FDAARGOS_387</strain>
    </source>
</reference>
<gene>
    <name evidence="1" type="ORF">CRN84_18340</name>
    <name evidence="2" type="ORF">NCTC12282_05054</name>
</gene>
<accession>A0A2C6DLF8</accession>
<evidence type="ECO:0000313" key="1">
    <source>
        <dbReference type="EMBL" id="PHI31158.1"/>
    </source>
</evidence>
<dbReference type="EMBL" id="CAADJA010000002">
    <property type="protein sequence ID" value="VFS51411.1"/>
    <property type="molecule type" value="Genomic_DNA"/>
</dbReference>
<dbReference type="OrthoDB" id="7274454at2"/>
<evidence type="ECO:0000313" key="2">
    <source>
        <dbReference type="EMBL" id="VFS51411.1"/>
    </source>
</evidence>
<dbReference type="RefSeq" id="WP_036016437.1">
    <property type="nucleotide sequence ID" value="NZ_CAADJA010000002.1"/>
</dbReference>
<reference evidence="2 4" key="3">
    <citation type="submission" date="2019-03" db="EMBL/GenBank/DDBJ databases">
        <authorList>
            <consortium name="Pathogen Informatics"/>
        </authorList>
    </citation>
    <scope>NUCLEOTIDE SEQUENCE [LARGE SCALE GENOMIC DNA]</scope>
    <source>
        <strain evidence="2 4">NCTC12282</strain>
    </source>
</reference>
<dbReference type="Proteomes" id="UP000373449">
    <property type="component" value="Unassembled WGS sequence"/>
</dbReference>